<dbReference type="AlphaFoldDB" id="A0A7J7L133"/>
<dbReference type="OrthoDB" id="415590at2759"/>
<dbReference type="Gene3D" id="3.40.1190.20">
    <property type="match status" value="1"/>
</dbReference>
<name>A0A7J7L133_9MAGN</name>
<protein>
    <recommendedName>
        <fullName evidence="3">Carbohydrate kinase PfkB domain-containing protein</fullName>
    </recommendedName>
</protein>
<gene>
    <name evidence="1" type="ORF">GIB67_021910</name>
</gene>
<dbReference type="PANTHER" id="PTHR47826">
    <property type="entry name" value="OS03G0164700 PROTEIN"/>
    <property type="match status" value="1"/>
</dbReference>
<dbReference type="SUPFAM" id="SSF53613">
    <property type="entry name" value="Ribokinase-like"/>
    <property type="match status" value="1"/>
</dbReference>
<dbReference type="PANTHER" id="PTHR47826:SF1">
    <property type="entry name" value="OS03G0164700 PROTEIN"/>
    <property type="match status" value="1"/>
</dbReference>
<dbReference type="Proteomes" id="UP000541444">
    <property type="component" value="Unassembled WGS sequence"/>
</dbReference>
<organism evidence="1 2">
    <name type="scientific">Kingdonia uniflora</name>
    <dbReference type="NCBI Taxonomy" id="39325"/>
    <lineage>
        <taxon>Eukaryota</taxon>
        <taxon>Viridiplantae</taxon>
        <taxon>Streptophyta</taxon>
        <taxon>Embryophyta</taxon>
        <taxon>Tracheophyta</taxon>
        <taxon>Spermatophyta</taxon>
        <taxon>Magnoliopsida</taxon>
        <taxon>Ranunculales</taxon>
        <taxon>Circaeasteraceae</taxon>
        <taxon>Kingdonia</taxon>
    </lineage>
</organism>
<evidence type="ECO:0008006" key="3">
    <source>
        <dbReference type="Google" id="ProtNLM"/>
    </source>
</evidence>
<evidence type="ECO:0000313" key="1">
    <source>
        <dbReference type="EMBL" id="KAF6136335.1"/>
    </source>
</evidence>
<keyword evidence="2" id="KW-1185">Reference proteome</keyword>
<accession>A0A7J7L133</accession>
<proteinExistence type="predicted"/>
<evidence type="ECO:0000313" key="2">
    <source>
        <dbReference type="Proteomes" id="UP000541444"/>
    </source>
</evidence>
<comment type="caution">
    <text evidence="1">The sequence shown here is derived from an EMBL/GenBank/DDBJ whole genome shotgun (WGS) entry which is preliminary data.</text>
</comment>
<dbReference type="EMBL" id="JACGCM010002748">
    <property type="protein sequence ID" value="KAF6136335.1"/>
    <property type="molecule type" value="Genomic_DNA"/>
</dbReference>
<dbReference type="InterPro" id="IPR029056">
    <property type="entry name" value="Ribokinase-like"/>
</dbReference>
<sequence length="127" mass="14152">MTIAAARLGLRCLTLGHVGNEIYGHFLLDVLLDEGIGMVEMSDDTKAFDGNSPYETLLCWVLVDPSQKHGFCSRADFSKDPAFSWMSKLSGEVKKAIRQSKILFCNGYAFDELSPSVIISARNMQWK</sequence>
<reference evidence="1 2" key="1">
    <citation type="journal article" date="2020" name="IScience">
        <title>Genome Sequencing of the Endangered Kingdonia uniflora (Circaeasteraceae, Ranunculales) Reveals Potential Mechanisms of Evolutionary Specialization.</title>
        <authorList>
            <person name="Sun Y."/>
            <person name="Deng T."/>
            <person name="Zhang A."/>
            <person name="Moore M.J."/>
            <person name="Landis J.B."/>
            <person name="Lin N."/>
            <person name="Zhang H."/>
            <person name="Zhang X."/>
            <person name="Huang J."/>
            <person name="Zhang X."/>
            <person name="Sun H."/>
            <person name="Wang H."/>
        </authorList>
    </citation>
    <scope>NUCLEOTIDE SEQUENCE [LARGE SCALE GENOMIC DNA]</scope>
    <source>
        <strain evidence="1">TB1705</strain>
        <tissue evidence="1">Leaf</tissue>
    </source>
</reference>